<dbReference type="InterPro" id="IPR013088">
    <property type="entry name" value="Znf_NHR/GATA"/>
</dbReference>
<keyword evidence="1" id="KW-0479">Metal-binding</keyword>
<dbReference type="PROSITE" id="PS50114">
    <property type="entry name" value="GATA_ZN_FINGER_2"/>
    <property type="match status" value="1"/>
</dbReference>
<keyword evidence="4" id="KW-0805">Transcription regulation</keyword>
<dbReference type="SUPFAM" id="SSF57716">
    <property type="entry name" value="Glucocorticoid receptor-like (DNA-binding domain)"/>
    <property type="match status" value="1"/>
</dbReference>
<proteinExistence type="predicted"/>
<dbReference type="InterPro" id="IPR000679">
    <property type="entry name" value="Znf_GATA"/>
</dbReference>
<dbReference type="GO" id="GO:0008270">
    <property type="term" value="F:zinc ion binding"/>
    <property type="evidence" value="ECO:0007669"/>
    <property type="project" value="UniProtKB-KW"/>
</dbReference>
<keyword evidence="5" id="KW-0238">DNA-binding</keyword>
<dbReference type="Gene3D" id="3.30.50.10">
    <property type="entry name" value="Erythroid Transcription Factor GATA-1, subunit A"/>
    <property type="match status" value="1"/>
</dbReference>
<evidence type="ECO:0000256" key="2">
    <source>
        <dbReference type="ARBA" id="ARBA00022771"/>
    </source>
</evidence>
<dbReference type="GO" id="GO:0043565">
    <property type="term" value="F:sequence-specific DNA binding"/>
    <property type="evidence" value="ECO:0007669"/>
    <property type="project" value="InterPro"/>
</dbReference>
<dbReference type="PANTHER" id="PTHR47255:SF4">
    <property type="entry name" value="GATA ZINC FINGER DOMAIN-CONTAINING PROTEIN 12"/>
    <property type="match status" value="1"/>
</dbReference>
<dbReference type="PANTHER" id="PTHR47255">
    <property type="entry name" value="GATA TRANSCRIPTION FACTOR 22-RELATED"/>
    <property type="match status" value="1"/>
</dbReference>
<dbReference type="InterPro" id="IPR052138">
    <property type="entry name" value="GATA_ZnFinger_Domain"/>
</dbReference>
<protein>
    <recommendedName>
        <fullName evidence="9">GATA-type domain-containing protein</fullName>
    </recommendedName>
</protein>
<sequence length="337" mass="37207">MGPFNLNLPALSSSPIPKSLELKDQVLLRETQHDDHVSCQYLDKNPSYYSHKSSLPIELSSHAQDLKVESAVFCGKSNDFGQLLPSSSSSCPQNNGHDSGFHHGSKPMSNHKELGDTGIIGIMNNIDQKNPKKWKSSKVRIMQKMMGTSKRLDKGEDHHNKLQRNLEQGQHSLCKNNKNSSNSNGVIRVCSDCHTTTTPLWRSGPQGPKSLCNACGIRQRKAKRAAMAAAAATAITGIFADNGTLAPIAPTKPSKHKTHEEMRDPREGVDNHLESHPLPLKKRGKTIDVDKYRFNSSNNQDYVAANYYYSKKRAYPRDEEEGAILLMALSCGLACSS</sequence>
<organism evidence="10">
    <name type="scientific">Opuntia streptacantha</name>
    <name type="common">Prickly pear cactus</name>
    <name type="synonym">Opuntia cardona</name>
    <dbReference type="NCBI Taxonomy" id="393608"/>
    <lineage>
        <taxon>Eukaryota</taxon>
        <taxon>Viridiplantae</taxon>
        <taxon>Streptophyta</taxon>
        <taxon>Embryophyta</taxon>
        <taxon>Tracheophyta</taxon>
        <taxon>Spermatophyta</taxon>
        <taxon>Magnoliopsida</taxon>
        <taxon>eudicotyledons</taxon>
        <taxon>Gunneridae</taxon>
        <taxon>Pentapetalae</taxon>
        <taxon>Caryophyllales</taxon>
        <taxon>Cactineae</taxon>
        <taxon>Cactaceae</taxon>
        <taxon>Opuntioideae</taxon>
        <taxon>Opuntia</taxon>
    </lineage>
</organism>
<keyword evidence="2 7" id="KW-0863">Zinc-finger</keyword>
<evidence type="ECO:0000256" key="1">
    <source>
        <dbReference type="ARBA" id="ARBA00022723"/>
    </source>
</evidence>
<reference evidence="10" key="2">
    <citation type="submission" date="2020-07" db="EMBL/GenBank/DDBJ databases">
        <authorList>
            <person name="Vera ALvarez R."/>
            <person name="Arias-Moreno D.M."/>
            <person name="Jimenez-Jacinto V."/>
            <person name="Jimenez-Bremont J.F."/>
            <person name="Swaminathan K."/>
            <person name="Moose S.P."/>
            <person name="Guerrero-Gonzalez M.L."/>
            <person name="Marino-Ramirez L."/>
            <person name="Landsman D."/>
            <person name="Rodriguez-Kessler M."/>
            <person name="Delgado-Sanchez P."/>
        </authorList>
    </citation>
    <scope>NUCLEOTIDE SEQUENCE</scope>
    <source>
        <tissue evidence="10">Cladode</tissue>
    </source>
</reference>
<feature type="region of interest" description="Disordered" evidence="8">
    <location>
        <begin position="85"/>
        <end position="114"/>
    </location>
</feature>
<dbReference type="GO" id="GO:0006355">
    <property type="term" value="P:regulation of DNA-templated transcription"/>
    <property type="evidence" value="ECO:0007669"/>
    <property type="project" value="InterPro"/>
</dbReference>
<reference evidence="10" key="1">
    <citation type="journal article" date="2013" name="J. Plant Res.">
        <title>Effect of fungi and light on seed germination of three Opuntia species from semiarid lands of central Mexico.</title>
        <authorList>
            <person name="Delgado-Sanchez P."/>
            <person name="Jimenez-Bremont J.F."/>
            <person name="Guerrero-Gonzalez Mde L."/>
            <person name="Flores J."/>
        </authorList>
    </citation>
    <scope>NUCLEOTIDE SEQUENCE</scope>
    <source>
        <tissue evidence="10">Cladode</tissue>
    </source>
</reference>
<evidence type="ECO:0000313" key="10">
    <source>
        <dbReference type="EMBL" id="MBA4623133.1"/>
    </source>
</evidence>
<dbReference type="SMART" id="SM00401">
    <property type="entry name" value="ZnF_GATA"/>
    <property type="match status" value="1"/>
</dbReference>
<evidence type="ECO:0000256" key="8">
    <source>
        <dbReference type="SAM" id="MobiDB-lite"/>
    </source>
</evidence>
<feature type="domain" description="GATA-type" evidence="9">
    <location>
        <begin position="188"/>
        <end position="220"/>
    </location>
</feature>
<keyword evidence="3" id="KW-0862">Zinc</keyword>
<evidence type="ECO:0000256" key="7">
    <source>
        <dbReference type="PROSITE-ProRule" id="PRU00094"/>
    </source>
</evidence>
<feature type="region of interest" description="Disordered" evidence="8">
    <location>
        <begin position="247"/>
        <end position="279"/>
    </location>
</feature>
<evidence type="ECO:0000256" key="4">
    <source>
        <dbReference type="ARBA" id="ARBA00023015"/>
    </source>
</evidence>
<dbReference type="AlphaFoldDB" id="A0A7C8YPJ6"/>
<dbReference type="PROSITE" id="PS00344">
    <property type="entry name" value="GATA_ZN_FINGER_1"/>
    <property type="match status" value="1"/>
</dbReference>
<keyword evidence="6" id="KW-0804">Transcription</keyword>
<name>A0A7C8YPJ6_OPUST</name>
<dbReference type="Pfam" id="PF00320">
    <property type="entry name" value="GATA"/>
    <property type="match status" value="1"/>
</dbReference>
<evidence type="ECO:0000256" key="6">
    <source>
        <dbReference type="ARBA" id="ARBA00023163"/>
    </source>
</evidence>
<accession>A0A7C8YPJ6</accession>
<evidence type="ECO:0000259" key="9">
    <source>
        <dbReference type="PROSITE" id="PS50114"/>
    </source>
</evidence>
<evidence type="ECO:0000256" key="5">
    <source>
        <dbReference type="ARBA" id="ARBA00023125"/>
    </source>
</evidence>
<dbReference type="CDD" id="cd00202">
    <property type="entry name" value="ZnF_GATA"/>
    <property type="match status" value="1"/>
</dbReference>
<feature type="compositionally biased region" description="Basic and acidic residues" evidence="8">
    <location>
        <begin position="258"/>
        <end position="275"/>
    </location>
</feature>
<dbReference type="EMBL" id="GISG01041869">
    <property type="protein sequence ID" value="MBA4623133.1"/>
    <property type="molecule type" value="Transcribed_RNA"/>
</dbReference>
<evidence type="ECO:0000256" key="3">
    <source>
        <dbReference type="ARBA" id="ARBA00022833"/>
    </source>
</evidence>